<dbReference type="OrthoDB" id="416222at2759"/>
<evidence type="ECO:0000256" key="8">
    <source>
        <dbReference type="ARBA" id="ARBA00023001"/>
    </source>
</evidence>
<feature type="transmembrane region" description="Helical" evidence="15">
    <location>
        <begin position="38"/>
        <end position="59"/>
    </location>
</feature>
<dbReference type="PANTHER" id="PTHR42715">
    <property type="entry name" value="BETA-GLUCOSIDASE"/>
    <property type="match status" value="1"/>
</dbReference>
<comment type="pathway">
    <text evidence="3 13">Glycan metabolism; cellulose degradation.</text>
</comment>
<sequence>MEYRPVEAKGGVSAASADKTSTSRNPDRFSWFRTKKGITITVVAVLIVIGGGLAGLAALRNRGGTGHGGSSSSGEDGNGTSGLITNDTVFYGLSPPVYPSPNISGTGSWALSLSRAQAMVANMTLDEKISLTAGSSSNTGCVGYLNPVERINFPGMCFQDAGNGVRAADFVSAWPAGIHVGASWNRNLSYQRALGMGGEFRTKGVNVLLGPVVSPVGRTVTSGRNWEGVSPDPYLSGALVFETVTGSQSAGVITSTKHFIGYEQETHRMPNGTAQSVSSNIDDQTMHELYLWPFQDAVYAGTANIMCSYQRVNNSYGCANSATLNGLLKTELGFQGFVVSDWGAQYTGLATALAGLDVTMPSAESYWGPQLSLAISNGSLAESRIDDMVTRLLAAWYQLGQDDGFPSPGVGLPQSLTTPHTIVDARNATFKQTLLDGAIEGHVLAKNTKSTLPLSKPKMLSIFGYSAAQPGQYNAEPSGGHVWTYGAEATDPMTVIEGFSGNLTYSYPQIATNGTLFCAGGSGANSAALGNSPMEALVQQAYNDDTALFWDFKSATPYVDGASNACLVFGNAWASEGSDRSGVRDDYTDSLIKHVASQCNNTIVVLHNAGVRLVDQFVDNENVTALIFAHLPGQESGRALISLLYGLSNNWGKLPYTVARNESDYGDLLDPERGTGEFELFPQANFTEGVFIDYRRFDAGNITPRYEFGYGLSYTAFGYSNLAVTQNTTANTSQYPSGEILQGGQVDLWDVLVSVTADIQNTGTMNGTEIAQLYVETPSYNSSNNTAGRPRVLRGFEKPLLAAGDKTTVTFALTRRDLSEWDTGAQKWLLVPGLYTIFVGASSRDLRLNGTFTV</sequence>
<dbReference type="GO" id="GO:0008422">
    <property type="term" value="F:beta-glucosidase activity"/>
    <property type="evidence" value="ECO:0007669"/>
    <property type="project" value="UniProtKB-EC"/>
</dbReference>
<evidence type="ECO:0000256" key="7">
    <source>
        <dbReference type="ARBA" id="ARBA00022801"/>
    </source>
</evidence>
<keyword evidence="7 13" id="KW-0378">Hydrolase</keyword>
<dbReference type="InterPro" id="IPR036881">
    <property type="entry name" value="Glyco_hydro_3_C_sf"/>
</dbReference>
<dbReference type="PRINTS" id="PR00133">
    <property type="entry name" value="GLHYDRLASE3"/>
</dbReference>
<evidence type="ECO:0000256" key="13">
    <source>
        <dbReference type="RuleBase" id="RU361161"/>
    </source>
</evidence>
<evidence type="ECO:0000256" key="14">
    <source>
        <dbReference type="SAM" id="MobiDB-lite"/>
    </source>
</evidence>
<dbReference type="InterPro" id="IPR026891">
    <property type="entry name" value="Fn3-like"/>
</dbReference>
<dbReference type="GO" id="GO:0005576">
    <property type="term" value="C:extracellular region"/>
    <property type="evidence" value="ECO:0007669"/>
    <property type="project" value="UniProtKB-SubCell"/>
</dbReference>
<dbReference type="Gene3D" id="3.20.20.300">
    <property type="entry name" value="Glycoside hydrolase, family 3, N-terminal domain"/>
    <property type="match status" value="1"/>
</dbReference>
<dbReference type="AlphaFoldDB" id="A0A2T3ACR5"/>
<dbReference type="InterPro" id="IPR017853">
    <property type="entry name" value="GH"/>
</dbReference>
<keyword evidence="5" id="KW-0964">Secreted</keyword>
<dbReference type="InterPro" id="IPR019800">
    <property type="entry name" value="Glyco_hydro_3_AS"/>
</dbReference>
<dbReference type="InterPro" id="IPR002772">
    <property type="entry name" value="Glyco_hydro_3_C"/>
</dbReference>
<evidence type="ECO:0000259" key="16">
    <source>
        <dbReference type="SMART" id="SM01217"/>
    </source>
</evidence>
<accession>A0A2T3ACR5</accession>
<dbReference type="SUPFAM" id="SSF51445">
    <property type="entry name" value="(Trans)glycosidases"/>
    <property type="match status" value="1"/>
</dbReference>
<proteinExistence type="inferred from homology"/>
<keyword evidence="8" id="KW-0136">Cellulose degradation</keyword>
<dbReference type="InterPro" id="IPR013783">
    <property type="entry name" value="Ig-like_fold"/>
</dbReference>
<dbReference type="Gene3D" id="3.40.50.1700">
    <property type="entry name" value="Glycoside hydrolase family 3 C-terminal domain"/>
    <property type="match status" value="1"/>
</dbReference>
<dbReference type="InterPro" id="IPR050288">
    <property type="entry name" value="Cellulose_deg_GH3"/>
</dbReference>
<evidence type="ECO:0000256" key="2">
    <source>
        <dbReference type="ARBA" id="ARBA00004613"/>
    </source>
</evidence>
<dbReference type="Pfam" id="PF14310">
    <property type="entry name" value="Fn3-like"/>
    <property type="match status" value="1"/>
</dbReference>
<dbReference type="Gene3D" id="2.60.40.10">
    <property type="entry name" value="Immunoglobulins"/>
    <property type="match status" value="1"/>
</dbReference>
<dbReference type="SMART" id="SM01217">
    <property type="entry name" value="Fn3_like"/>
    <property type="match status" value="1"/>
</dbReference>
<keyword evidence="11 13" id="KW-0326">Glycosidase</keyword>
<name>A0A2T3ACR5_9PEZI</name>
<dbReference type="PROSITE" id="PS00775">
    <property type="entry name" value="GLYCOSYL_HYDROL_F3"/>
    <property type="match status" value="1"/>
</dbReference>
<keyword evidence="9" id="KW-0325">Glycoprotein</keyword>
<evidence type="ECO:0000313" key="17">
    <source>
        <dbReference type="EMBL" id="PSR91994.1"/>
    </source>
</evidence>
<keyword evidence="15" id="KW-0812">Transmembrane</keyword>
<feature type="region of interest" description="Disordered" evidence="14">
    <location>
        <begin position="1"/>
        <end position="28"/>
    </location>
</feature>
<evidence type="ECO:0000256" key="10">
    <source>
        <dbReference type="ARBA" id="ARBA00023277"/>
    </source>
</evidence>
<protein>
    <recommendedName>
        <fullName evidence="13">beta-glucosidase</fullName>
        <ecNumber evidence="13">3.2.1.21</ecNumber>
    </recommendedName>
</protein>
<comment type="subcellular location">
    <subcellularLocation>
        <location evidence="2">Secreted</location>
    </subcellularLocation>
</comment>
<dbReference type="UniPathway" id="UPA00696"/>
<evidence type="ECO:0000313" key="18">
    <source>
        <dbReference type="Proteomes" id="UP000241462"/>
    </source>
</evidence>
<keyword evidence="15" id="KW-1133">Transmembrane helix</keyword>
<evidence type="ECO:0000256" key="3">
    <source>
        <dbReference type="ARBA" id="ARBA00004987"/>
    </source>
</evidence>
<evidence type="ECO:0000256" key="9">
    <source>
        <dbReference type="ARBA" id="ARBA00023180"/>
    </source>
</evidence>
<dbReference type="STRING" id="2025994.A0A2T3ACR5"/>
<keyword evidence="18" id="KW-1185">Reference proteome</keyword>
<evidence type="ECO:0000256" key="11">
    <source>
        <dbReference type="ARBA" id="ARBA00023295"/>
    </source>
</evidence>
<keyword evidence="6" id="KW-0732">Signal</keyword>
<evidence type="ECO:0000256" key="6">
    <source>
        <dbReference type="ARBA" id="ARBA00022729"/>
    </source>
</evidence>
<keyword evidence="15" id="KW-0472">Membrane</keyword>
<comment type="similarity">
    <text evidence="4 13">Belongs to the glycosyl hydrolase 3 family.</text>
</comment>
<keyword evidence="10 13" id="KW-0119">Carbohydrate metabolism</keyword>
<dbReference type="Pfam" id="PF01915">
    <property type="entry name" value="Glyco_hydro_3_C"/>
    <property type="match status" value="1"/>
</dbReference>
<evidence type="ECO:0000256" key="1">
    <source>
        <dbReference type="ARBA" id="ARBA00000448"/>
    </source>
</evidence>
<dbReference type="InParanoid" id="A0A2T3ACR5"/>
<evidence type="ECO:0000256" key="15">
    <source>
        <dbReference type="SAM" id="Phobius"/>
    </source>
</evidence>
<dbReference type="GO" id="GO:0030245">
    <property type="term" value="P:cellulose catabolic process"/>
    <property type="evidence" value="ECO:0007669"/>
    <property type="project" value="UniProtKB-UniPathway"/>
</dbReference>
<comment type="catalytic activity">
    <reaction evidence="1 13">
        <text>Hydrolysis of terminal, non-reducing beta-D-glucosyl residues with release of beta-D-glucose.</text>
        <dbReference type="EC" id="3.2.1.21"/>
    </reaction>
</comment>
<dbReference type="PANTHER" id="PTHR42715:SF5">
    <property type="entry name" value="BETA-GLUCOSIDASE M-RELATED"/>
    <property type="match status" value="1"/>
</dbReference>
<evidence type="ECO:0000256" key="5">
    <source>
        <dbReference type="ARBA" id="ARBA00022525"/>
    </source>
</evidence>
<dbReference type="InterPro" id="IPR001764">
    <property type="entry name" value="Glyco_hydro_3_N"/>
</dbReference>
<evidence type="ECO:0000256" key="4">
    <source>
        <dbReference type="ARBA" id="ARBA00005336"/>
    </source>
</evidence>
<evidence type="ECO:0000256" key="12">
    <source>
        <dbReference type="ARBA" id="ARBA00023326"/>
    </source>
</evidence>
<dbReference type="Proteomes" id="UP000241462">
    <property type="component" value="Unassembled WGS sequence"/>
</dbReference>
<dbReference type="FunFam" id="3.20.20.300:FF:000002">
    <property type="entry name" value="Probable beta-glucosidase"/>
    <property type="match status" value="1"/>
</dbReference>
<dbReference type="EMBL" id="KZ678412">
    <property type="protein sequence ID" value="PSR91994.1"/>
    <property type="molecule type" value="Genomic_DNA"/>
</dbReference>
<gene>
    <name evidence="17" type="ORF">BD289DRAFT_365188</name>
</gene>
<feature type="domain" description="Fibronectin type III-like" evidence="16">
    <location>
        <begin position="769"/>
        <end position="843"/>
    </location>
</feature>
<dbReference type="EC" id="3.2.1.21" evidence="13"/>
<dbReference type="InterPro" id="IPR036962">
    <property type="entry name" value="Glyco_hydro_3_N_sf"/>
</dbReference>
<reference evidence="17 18" key="1">
    <citation type="journal article" date="2018" name="Mycol. Prog.">
        <title>Coniella lustricola, a new species from submerged detritus.</title>
        <authorList>
            <person name="Raudabaugh D.B."/>
            <person name="Iturriaga T."/>
            <person name="Carver A."/>
            <person name="Mondo S."/>
            <person name="Pangilinan J."/>
            <person name="Lipzen A."/>
            <person name="He G."/>
            <person name="Amirebrahimi M."/>
            <person name="Grigoriev I.V."/>
            <person name="Miller A.N."/>
        </authorList>
    </citation>
    <scope>NUCLEOTIDE SEQUENCE [LARGE SCALE GENOMIC DNA]</scope>
    <source>
        <strain evidence="17 18">B22-T-1</strain>
    </source>
</reference>
<dbReference type="Pfam" id="PF00933">
    <property type="entry name" value="Glyco_hydro_3"/>
    <property type="match status" value="1"/>
</dbReference>
<keyword evidence="12 13" id="KW-0624">Polysaccharide degradation</keyword>
<dbReference type="SUPFAM" id="SSF52279">
    <property type="entry name" value="Beta-D-glucan exohydrolase, C-terminal domain"/>
    <property type="match status" value="1"/>
</dbReference>
<organism evidence="17 18">
    <name type="scientific">Coniella lustricola</name>
    <dbReference type="NCBI Taxonomy" id="2025994"/>
    <lineage>
        <taxon>Eukaryota</taxon>
        <taxon>Fungi</taxon>
        <taxon>Dikarya</taxon>
        <taxon>Ascomycota</taxon>
        <taxon>Pezizomycotina</taxon>
        <taxon>Sordariomycetes</taxon>
        <taxon>Sordariomycetidae</taxon>
        <taxon>Diaporthales</taxon>
        <taxon>Schizoparmaceae</taxon>
        <taxon>Coniella</taxon>
    </lineage>
</organism>